<organism evidence="2">
    <name type="scientific">marine sediment metagenome</name>
    <dbReference type="NCBI Taxonomy" id="412755"/>
    <lineage>
        <taxon>unclassified sequences</taxon>
        <taxon>metagenomes</taxon>
        <taxon>ecological metagenomes</taxon>
    </lineage>
</organism>
<name>X1AAG1_9ZZZZ</name>
<feature type="region of interest" description="Disordered" evidence="1">
    <location>
        <begin position="1"/>
        <end position="22"/>
    </location>
</feature>
<sequence>IGQLEGRIDKISGANGHGGIENPRFPTADNFEVLKARMIGIAVSDCHIPKVGSLHLTEGSLDRINRVKKILD</sequence>
<evidence type="ECO:0000256" key="1">
    <source>
        <dbReference type="SAM" id="MobiDB-lite"/>
    </source>
</evidence>
<dbReference type="EMBL" id="BART01014945">
    <property type="protein sequence ID" value="GAG78754.1"/>
    <property type="molecule type" value="Genomic_DNA"/>
</dbReference>
<comment type="caution">
    <text evidence="2">The sequence shown here is derived from an EMBL/GenBank/DDBJ whole genome shotgun (WGS) entry which is preliminary data.</text>
</comment>
<reference evidence="2" key="1">
    <citation type="journal article" date="2014" name="Front. Microbiol.">
        <title>High frequency of phylogenetically diverse reductive dehalogenase-homologous genes in deep subseafloor sedimentary metagenomes.</title>
        <authorList>
            <person name="Kawai M."/>
            <person name="Futagami T."/>
            <person name="Toyoda A."/>
            <person name="Takaki Y."/>
            <person name="Nishi S."/>
            <person name="Hori S."/>
            <person name="Arai W."/>
            <person name="Tsubouchi T."/>
            <person name="Morono Y."/>
            <person name="Uchiyama I."/>
            <person name="Ito T."/>
            <person name="Fujiyama A."/>
            <person name="Inagaki F."/>
            <person name="Takami H."/>
        </authorList>
    </citation>
    <scope>NUCLEOTIDE SEQUENCE</scope>
    <source>
        <strain evidence="2">Expedition CK06-06</strain>
    </source>
</reference>
<feature type="non-terminal residue" evidence="2">
    <location>
        <position position="1"/>
    </location>
</feature>
<protein>
    <submittedName>
        <fullName evidence="2">Uncharacterized protein</fullName>
    </submittedName>
</protein>
<feature type="compositionally biased region" description="Basic and acidic residues" evidence="1">
    <location>
        <begin position="1"/>
        <end position="10"/>
    </location>
</feature>
<accession>X1AAG1</accession>
<evidence type="ECO:0000313" key="2">
    <source>
        <dbReference type="EMBL" id="GAG78754.1"/>
    </source>
</evidence>
<feature type="non-terminal residue" evidence="2">
    <location>
        <position position="72"/>
    </location>
</feature>
<gene>
    <name evidence="2" type="ORF">S01H4_29339</name>
</gene>
<proteinExistence type="predicted"/>
<dbReference type="AlphaFoldDB" id="X1AAG1"/>